<evidence type="ECO:0000256" key="7">
    <source>
        <dbReference type="ARBA" id="ARBA00023008"/>
    </source>
</evidence>
<dbReference type="GO" id="GO:0005507">
    <property type="term" value="F:copper ion binding"/>
    <property type="evidence" value="ECO:0007669"/>
    <property type="project" value="InterPro"/>
</dbReference>
<dbReference type="EMBL" id="CP070499">
    <property type="protein sequence ID" value="QSB14696.1"/>
    <property type="molecule type" value="Genomic_DNA"/>
</dbReference>
<dbReference type="InterPro" id="IPR014755">
    <property type="entry name" value="Cu-Rt/internalin_Ig-like"/>
</dbReference>
<evidence type="ECO:0000259" key="12">
    <source>
        <dbReference type="Pfam" id="PF05425"/>
    </source>
</evidence>
<keyword evidence="4" id="KW-0479">Metal-binding</keyword>
<dbReference type="PANTHER" id="PTHR34820:SF4">
    <property type="entry name" value="INNER MEMBRANE PROTEIN YEBZ"/>
    <property type="match status" value="1"/>
</dbReference>
<dbReference type="Pfam" id="PF05425">
    <property type="entry name" value="CopD"/>
    <property type="match status" value="1"/>
</dbReference>
<dbReference type="InterPro" id="IPR007348">
    <property type="entry name" value="CopC_dom"/>
</dbReference>
<feature type="transmembrane region" description="Helical" evidence="9">
    <location>
        <begin position="258"/>
        <end position="280"/>
    </location>
</feature>
<keyword evidence="6 9" id="KW-1133">Transmembrane helix</keyword>
<name>A0A895YJB9_9ACTN</name>
<feature type="chain" id="PRO_5039677677" evidence="10">
    <location>
        <begin position="26"/>
        <end position="573"/>
    </location>
</feature>
<keyword evidence="8 9" id="KW-0472">Membrane</keyword>
<evidence type="ECO:0000256" key="10">
    <source>
        <dbReference type="SAM" id="SignalP"/>
    </source>
</evidence>
<feature type="transmembrane region" description="Helical" evidence="9">
    <location>
        <begin position="370"/>
        <end position="391"/>
    </location>
</feature>
<feature type="signal peptide" evidence="10">
    <location>
        <begin position="1"/>
        <end position="25"/>
    </location>
</feature>
<keyword evidence="5 10" id="KW-0732">Signal</keyword>
<organism evidence="13 14">
    <name type="scientific">Natronosporangium hydrolyticum</name>
    <dbReference type="NCBI Taxonomy" id="2811111"/>
    <lineage>
        <taxon>Bacteria</taxon>
        <taxon>Bacillati</taxon>
        <taxon>Actinomycetota</taxon>
        <taxon>Actinomycetes</taxon>
        <taxon>Micromonosporales</taxon>
        <taxon>Micromonosporaceae</taxon>
        <taxon>Natronosporangium</taxon>
    </lineage>
</organism>
<feature type="transmembrane region" description="Helical" evidence="9">
    <location>
        <begin position="300"/>
        <end position="319"/>
    </location>
</feature>
<dbReference type="InterPro" id="IPR008457">
    <property type="entry name" value="Cu-R_CopD_dom"/>
</dbReference>
<feature type="transmembrane region" description="Helical" evidence="9">
    <location>
        <begin position="157"/>
        <end position="178"/>
    </location>
</feature>
<keyword evidence="14" id="KW-1185">Reference proteome</keyword>
<dbReference type="GO" id="GO:0042597">
    <property type="term" value="C:periplasmic space"/>
    <property type="evidence" value="ECO:0007669"/>
    <property type="project" value="InterPro"/>
</dbReference>
<keyword evidence="3 9" id="KW-0812">Transmembrane</keyword>
<feature type="transmembrane region" description="Helical" evidence="9">
    <location>
        <begin position="230"/>
        <end position="251"/>
    </location>
</feature>
<feature type="transmembrane region" description="Helical" evidence="9">
    <location>
        <begin position="415"/>
        <end position="434"/>
    </location>
</feature>
<feature type="transmembrane region" description="Helical" evidence="9">
    <location>
        <begin position="340"/>
        <end position="358"/>
    </location>
</feature>
<feature type="domain" description="CopC" evidence="11">
    <location>
        <begin position="32"/>
        <end position="127"/>
    </location>
</feature>
<evidence type="ECO:0000256" key="6">
    <source>
        <dbReference type="ARBA" id="ARBA00022989"/>
    </source>
</evidence>
<evidence type="ECO:0000313" key="13">
    <source>
        <dbReference type="EMBL" id="QSB14696.1"/>
    </source>
</evidence>
<gene>
    <name evidence="13" type="ORF">JQS43_25110</name>
</gene>
<dbReference type="InterPro" id="IPR014756">
    <property type="entry name" value="Ig_E-set"/>
</dbReference>
<sequence>MTKPHPHLRYAWAALVGVFAATVFAAAPAHAHAVLLDSDPADGEVFAEAPTEVVLHFNEPVEPPPEPLRVFDADGERVDADDAGHGSDRSILRVSLPADLPDGGYVVAWRAISADTHPVSGSFTFVVGDPAVVDQATIAPPPDTPAGWGAAAAAGRWLTYAGTLLAVGGAVFLLFVHDRAPAERRPLTRIVGWAVAAGAAGSLVAIPLYAAVSSGAGGQALLDEQLLAGAVSSATGASALLRLAALAVLLLGVAGLGIVSWAGPLAVAGGVGALGSFLFAGHTYTAEPRALIWASNLSHTAAAAVWLGGLVLLGLVLHLRRRAGGEASGGAAMVARFSTLAAASVLVVTVGGIALGWAEIRTLSGLTGTSYGWLLLAKVGLVAAVVALGGYNRRWLVPAVRQGGQQAWQRLTRTVRVEAAVILVGVLALTAVLVNTVPARTQQALDEAAAAAEPYQETHPLGPEYQVELTVDPAVAGDNQVTVELLDEAGDPVSLEVPAELQFSLPEAEIDRISREPEPAGPGSWEHSGGELSIAGDWEIEIRVLVDEFERITTVVTVPVADAGTGVDHDHHP</sequence>
<dbReference type="GO" id="GO:0046688">
    <property type="term" value="P:response to copper ion"/>
    <property type="evidence" value="ECO:0007669"/>
    <property type="project" value="InterPro"/>
</dbReference>
<dbReference type="Proteomes" id="UP000662857">
    <property type="component" value="Chromosome"/>
</dbReference>
<evidence type="ECO:0000256" key="4">
    <source>
        <dbReference type="ARBA" id="ARBA00022723"/>
    </source>
</evidence>
<protein>
    <submittedName>
        <fullName evidence="13">Copper resistance protein CopC</fullName>
    </submittedName>
</protein>
<dbReference type="AlphaFoldDB" id="A0A895YJB9"/>
<evidence type="ECO:0000256" key="1">
    <source>
        <dbReference type="ARBA" id="ARBA00004651"/>
    </source>
</evidence>
<accession>A0A895YJB9</accession>
<evidence type="ECO:0000256" key="9">
    <source>
        <dbReference type="SAM" id="Phobius"/>
    </source>
</evidence>
<feature type="transmembrane region" description="Helical" evidence="9">
    <location>
        <begin position="190"/>
        <end position="210"/>
    </location>
</feature>
<evidence type="ECO:0000313" key="14">
    <source>
        <dbReference type="Proteomes" id="UP000662857"/>
    </source>
</evidence>
<evidence type="ECO:0000256" key="2">
    <source>
        <dbReference type="ARBA" id="ARBA00022475"/>
    </source>
</evidence>
<dbReference type="SUPFAM" id="SSF81296">
    <property type="entry name" value="E set domains"/>
    <property type="match status" value="1"/>
</dbReference>
<dbReference type="PANTHER" id="PTHR34820">
    <property type="entry name" value="INNER MEMBRANE PROTEIN YEBZ"/>
    <property type="match status" value="1"/>
</dbReference>
<proteinExistence type="predicted"/>
<dbReference type="GO" id="GO:0005886">
    <property type="term" value="C:plasma membrane"/>
    <property type="evidence" value="ECO:0007669"/>
    <property type="project" value="UniProtKB-SubCell"/>
</dbReference>
<keyword evidence="7" id="KW-0186">Copper</keyword>
<dbReference type="InterPro" id="IPR032694">
    <property type="entry name" value="CopC/D"/>
</dbReference>
<dbReference type="KEGG" id="nhy:JQS43_25110"/>
<dbReference type="RefSeq" id="WP_239676849.1">
    <property type="nucleotide sequence ID" value="NZ_CP070499.1"/>
</dbReference>
<dbReference type="Gene3D" id="2.60.40.1220">
    <property type="match status" value="1"/>
</dbReference>
<comment type="subcellular location">
    <subcellularLocation>
        <location evidence="1">Cell membrane</location>
        <topology evidence="1">Multi-pass membrane protein</topology>
    </subcellularLocation>
</comment>
<reference evidence="13" key="1">
    <citation type="submission" date="2021-02" db="EMBL/GenBank/DDBJ databases">
        <title>Natrosporangium hydrolyticum gen. nov., sp. nov, a haloalkaliphilic actinobacterium from a soda solonchak soil.</title>
        <authorList>
            <person name="Sorokin D.Y."/>
            <person name="Khijniak T.V."/>
            <person name="Zakharycheva A.P."/>
            <person name="Boueva O.V."/>
            <person name="Ariskina E.V."/>
            <person name="Hahnke R.L."/>
            <person name="Bunk B."/>
            <person name="Sproer C."/>
            <person name="Schumann P."/>
            <person name="Evtushenko L.I."/>
            <person name="Kublanov I.V."/>
        </authorList>
    </citation>
    <scope>NUCLEOTIDE SEQUENCE</scope>
    <source>
        <strain evidence="13">DSM 106523</strain>
    </source>
</reference>
<keyword evidence="2" id="KW-1003">Cell membrane</keyword>
<evidence type="ECO:0000256" key="5">
    <source>
        <dbReference type="ARBA" id="ARBA00022729"/>
    </source>
</evidence>
<dbReference type="GO" id="GO:0006825">
    <property type="term" value="P:copper ion transport"/>
    <property type="evidence" value="ECO:0007669"/>
    <property type="project" value="InterPro"/>
</dbReference>
<evidence type="ECO:0000256" key="3">
    <source>
        <dbReference type="ARBA" id="ARBA00022692"/>
    </source>
</evidence>
<feature type="domain" description="Copper resistance protein D" evidence="12">
    <location>
        <begin position="332"/>
        <end position="433"/>
    </location>
</feature>
<evidence type="ECO:0000259" key="11">
    <source>
        <dbReference type="Pfam" id="PF04234"/>
    </source>
</evidence>
<dbReference type="Pfam" id="PF04234">
    <property type="entry name" value="CopC"/>
    <property type="match status" value="1"/>
</dbReference>
<evidence type="ECO:0000256" key="8">
    <source>
        <dbReference type="ARBA" id="ARBA00023136"/>
    </source>
</evidence>